<evidence type="ECO:0000256" key="6">
    <source>
        <dbReference type="ARBA" id="ARBA00022989"/>
    </source>
</evidence>
<dbReference type="SUPFAM" id="SSF48452">
    <property type="entry name" value="TPR-like"/>
    <property type="match status" value="2"/>
</dbReference>
<dbReference type="PROSITE" id="PS50005">
    <property type="entry name" value="TPR"/>
    <property type="match status" value="1"/>
</dbReference>
<dbReference type="Proteomes" id="UP000288716">
    <property type="component" value="Unassembled WGS sequence"/>
</dbReference>
<evidence type="ECO:0000256" key="5">
    <source>
        <dbReference type="ARBA" id="ARBA00022803"/>
    </source>
</evidence>
<gene>
    <name evidence="11" type="ORF">B4U80_13335</name>
</gene>
<dbReference type="STRING" id="299467.A0A443S838"/>
<dbReference type="GO" id="GO:0030150">
    <property type="term" value="P:protein import into mitochondrial matrix"/>
    <property type="evidence" value="ECO:0007669"/>
    <property type="project" value="TreeGrafter"/>
</dbReference>
<dbReference type="EMBL" id="NCKV01006066">
    <property type="protein sequence ID" value="RWS23681.1"/>
    <property type="molecule type" value="Genomic_DNA"/>
</dbReference>
<protein>
    <submittedName>
        <fullName evidence="11">Mitochondrial import receptor subunit TOM70-like protein</fullName>
    </submittedName>
</protein>
<dbReference type="GO" id="GO:0008320">
    <property type="term" value="F:protein transmembrane transporter activity"/>
    <property type="evidence" value="ECO:0007669"/>
    <property type="project" value="TreeGrafter"/>
</dbReference>
<dbReference type="PANTHER" id="PTHR46208:SF1">
    <property type="entry name" value="MITOCHONDRIAL IMPORT RECEPTOR SUBUNIT TOM70"/>
    <property type="match status" value="1"/>
</dbReference>
<evidence type="ECO:0000256" key="2">
    <source>
        <dbReference type="ARBA" id="ARBA00022692"/>
    </source>
</evidence>
<dbReference type="GO" id="GO:0030943">
    <property type="term" value="F:mitochondrion targeting sequence binding"/>
    <property type="evidence" value="ECO:0007669"/>
    <property type="project" value="TreeGrafter"/>
</dbReference>
<keyword evidence="7" id="KW-0496">Mitochondrion</keyword>
<dbReference type="InterPro" id="IPR011990">
    <property type="entry name" value="TPR-like_helical_dom_sf"/>
</dbReference>
<organism evidence="11 12">
    <name type="scientific">Leptotrombidium deliense</name>
    <dbReference type="NCBI Taxonomy" id="299467"/>
    <lineage>
        <taxon>Eukaryota</taxon>
        <taxon>Metazoa</taxon>
        <taxon>Ecdysozoa</taxon>
        <taxon>Arthropoda</taxon>
        <taxon>Chelicerata</taxon>
        <taxon>Arachnida</taxon>
        <taxon>Acari</taxon>
        <taxon>Acariformes</taxon>
        <taxon>Trombidiformes</taxon>
        <taxon>Prostigmata</taxon>
        <taxon>Anystina</taxon>
        <taxon>Parasitengona</taxon>
        <taxon>Trombiculoidea</taxon>
        <taxon>Trombiculidae</taxon>
        <taxon>Leptotrombidium</taxon>
    </lineage>
</organism>
<feature type="repeat" description="TPR" evidence="10">
    <location>
        <begin position="363"/>
        <end position="396"/>
    </location>
</feature>
<name>A0A443S838_9ACAR</name>
<evidence type="ECO:0000256" key="4">
    <source>
        <dbReference type="ARBA" id="ARBA00022787"/>
    </source>
</evidence>
<reference evidence="11 12" key="1">
    <citation type="journal article" date="2018" name="Gigascience">
        <title>Genomes of trombidid mites reveal novel predicted allergens and laterally-transferred genes associated with secondary metabolism.</title>
        <authorList>
            <person name="Dong X."/>
            <person name="Chaisiri K."/>
            <person name="Xia D."/>
            <person name="Armstrong S.D."/>
            <person name="Fang Y."/>
            <person name="Donnelly M.J."/>
            <person name="Kadowaki T."/>
            <person name="McGarry J.W."/>
            <person name="Darby A.C."/>
            <person name="Makepeace B.L."/>
        </authorList>
    </citation>
    <scope>NUCLEOTIDE SEQUENCE [LARGE SCALE GENOMIC DNA]</scope>
    <source>
        <strain evidence="11">UoL-UT</strain>
    </source>
</reference>
<evidence type="ECO:0000256" key="9">
    <source>
        <dbReference type="ARBA" id="ARBA00038030"/>
    </source>
</evidence>
<evidence type="ECO:0000256" key="8">
    <source>
        <dbReference type="ARBA" id="ARBA00023136"/>
    </source>
</evidence>
<keyword evidence="8" id="KW-0472">Membrane</keyword>
<evidence type="ECO:0000256" key="1">
    <source>
        <dbReference type="ARBA" id="ARBA00004572"/>
    </source>
</evidence>
<evidence type="ECO:0000256" key="7">
    <source>
        <dbReference type="ARBA" id="ARBA00023128"/>
    </source>
</evidence>
<keyword evidence="12" id="KW-1185">Reference proteome</keyword>
<evidence type="ECO:0000256" key="10">
    <source>
        <dbReference type="PROSITE-ProRule" id="PRU00339"/>
    </source>
</evidence>
<keyword evidence="11" id="KW-0675">Receptor</keyword>
<dbReference type="VEuPathDB" id="VectorBase:LDEU008360"/>
<comment type="subcellular location">
    <subcellularLocation>
        <location evidence="1">Mitochondrion outer membrane</location>
        <topology evidence="1">Single-pass membrane protein</topology>
    </subcellularLocation>
</comment>
<evidence type="ECO:0000313" key="11">
    <source>
        <dbReference type="EMBL" id="RWS23681.1"/>
    </source>
</evidence>
<evidence type="ECO:0000313" key="12">
    <source>
        <dbReference type="Proteomes" id="UP000288716"/>
    </source>
</evidence>
<dbReference type="GO" id="GO:0045039">
    <property type="term" value="P:protein insertion into mitochondrial inner membrane"/>
    <property type="evidence" value="ECO:0007669"/>
    <property type="project" value="TreeGrafter"/>
</dbReference>
<dbReference type="AlphaFoldDB" id="A0A443S838"/>
<keyword evidence="5 10" id="KW-0802">TPR repeat</keyword>
<evidence type="ECO:0000256" key="3">
    <source>
        <dbReference type="ARBA" id="ARBA00022737"/>
    </source>
</evidence>
<keyword evidence="4" id="KW-1000">Mitochondrion outer membrane</keyword>
<comment type="caution">
    <text evidence="11">The sequence shown here is derived from an EMBL/GenBank/DDBJ whole genome shotgun (WGS) entry which is preliminary data.</text>
</comment>
<keyword evidence="3" id="KW-0677">Repeat</keyword>
<comment type="similarity">
    <text evidence="9">Belongs to the Tom70 family.</text>
</comment>
<dbReference type="InterPro" id="IPR019734">
    <property type="entry name" value="TPR_rpt"/>
</dbReference>
<accession>A0A443S838</accession>
<sequence length="473" mass="55479">MAIDHYTKAIAYCGNNENYFCAMFHDNRAAAYKKLNDLTNFYKDCNAAIEYDKTFKKAFRRRARLRCKVDDLEAAVRDFTFVCLLEEYKDKESTDAMEKACVKVSQKFTDEMFVEKRCIPNSVLYVNRKYFRDFNRHPFYRKFEILNNLESDLLTLQHLLSSYHYFRNDSSLLSDDPKNVPSKSIFFILKATLNILSEHYSTAEAQLEEIIDMYKNKPPETTVLSDIVIHAFICLANIKGRRLMIEGYGIEYALQCYERALLCDNENEDIYFHRAKFYLECGQLNHSINDFKKSVQYGIYFVQAKCHYLYMKFGVIIPVYFMHIKYTSSFNACIIRRLIQKKQSSLNAVLAEFDEITKAFKYSVVFSTYAEVLTLDGKYDEAIKKLEIALRLNSKDPDLCLQMAKILFKATKNIEHLYEWCFKALEIDCRCNVALEILALILVNFGCCRHASCFFLFASNRSMTKIMSKTFMF</sequence>
<dbReference type="GO" id="GO:0005741">
    <property type="term" value="C:mitochondrial outer membrane"/>
    <property type="evidence" value="ECO:0007669"/>
    <property type="project" value="UniProtKB-SubCell"/>
</dbReference>
<keyword evidence="2" id="KW-0812">Transmembrane</keyword>
<keyword evidence="6" id="KW-1133">Transmembrane helix</keyword>
<dbReference type="PANTHER" id="PTHR46208">
    <property type="entry name" value="MITOCHONDRIAL IMPORT RECEPTOR SUBUNIT TOM70"/>
    <property type="match status" value="1"/>
</dbReference>
<dbReference type="OrthoDB" id="2942533at2759"/>
<proteinExistence type="inferred from homology"/>
<dbReference type="SMART" id="SM00028">
    <property type="entry name" value="TPR"/>
    <property type="match status" value="3"/>
</dbReference>
<dbReference type="Gene3D" id="1.25.40.10">
    <property type="entry name" value="Tetratricopeptide repeat domain"/>
    <property type="match status" value="2"/>
</dbReference>